<feature type="chain" id="PRO_5018078461" evidence="1">
    <location>
        <begin position="17"/>
        <end position="105"/>
    </location>
</feature>
<name>A0A3M7Q8F6_BRAPC</name>
<dbReference type="Proteomes" id="UP000276133">
    <property type="component" value="Unassembled WGS sequence"/>
</dbReference>
<evidence type="ECO:0000313" key="3">
    <source>
        <dbReference type="Proteomes" id="UP000276133"/>
    </source>
</evidence>
<evidence type="ECO:0000256" key="1">
    <source>
        <dbReference type="SAM" id="SignalP"/>
    </source>
</evidence>
<sequence length="105" mass="12079">MLFSILFLFLNSCAFFEKITKSDSLLRLLFSTKLANVPAVRVLVVDWELSSNSEIFFCCSVIVNWRLLTRACSDLKAETSSVSELIKKQIKLNRQRLLFVDVDLE</sequence>
<gene>
    <name evidence="2" type="ORF">BpHYR1_013428</name>
</gene>
<keyword evidence="1" id="KW-0732">Signal</keyword>
<protein>
    <submittedName>
        <fullName evidence="2">Uncharacterized protein</fullName>
    </submittedName>
</protein>
<dbReference type="EMBL" id="REGN01007025">
    <property type="protein sequence ID" value="RNA07482.1"/>
    <property type="molecule type" value="Genomic_DNA"/>
</dbReference>
<feature type="signal peptide" evidence="1">
    <location>
        <begin position="1"/>
        <end position="16"/>
    </location>
</feature>
<accession>A0A3M7Q8F6</accession>
<organism evidence="2 3">
    <name type="scientific">Brachionus plicatilis</name>
    <name type="common">Marine rotifer</name>
    <name type="synonym">Brachionus muelleri</name>
    <dbReference type="NCBI Taxonomy" id="10195"/>
    <lineage>
        <taxon>Eukaryota</taxon>
        <taxon>Metazoa</taxon>
        <taxon>Spiralia</taxon>
        <taxon>Gnathifera</taxon>
        <taxon>Rotifera</taxon>
        <taxon>Eurotatoria</taxon>
        <taxon>Monogononta</taxon>
        <taxon>Pseudotrocha</taxon>
        <taxon>Ploima</taxon>
        <taxon>Brachionidae</taxon>
        <taxon>Brachionus</taxon>
    </lineage>
</organism>
<comment type="caution">
    <text evidence="2">The sequence shown here is derived from an EMBL/GenBank/DDBJ whole genome shotgun (WGS) entry which is preliminary data.</text>
</comment>
<keyword evidence="3" id="KW-1185">Reference proteome</keyword>
<evidence type="ECO:0000313" key="2">
    <source>
        <dbReference type="EMBL" id="RNA07482.1"/>
    </source>
</evidence>
<reference evidence="2 3" key="1">
    <citation type="journal article" date="2018" name="Sci. Rep.">
        <title>Genomic signatures of local adaptation to the degree of environmental predictability in rotifers.</title>
        <authorList>
            <person name="Franch-Gras L."/>
            <person name="Hahn C."/>
            <person name="Garcia-Roger E.M."/>
            <person name="Carmona M.J."/>
            <person name="Serra M."/>
            <person name="Gomez A."/>
        </authorList>
    </citation>
    <scope>NUCLEOTIDE SEQUENCE [LARGE SCALE GENOMIC DNA]</scope>
    <source>
        <strain evidence="2">HYR1</strain>
    </source>
</reference>
<dbReference type="AlphaFoldDB" id="A0A3M7Q8F6"/>
<proteinExistence type="predicted"/>